<comment type="similarity">
    <text evidence="1">Belongs to the isochorismatase family.</text>
</comment>
<reference evidence="4" key="2">
    <citation type="submission" date="2021-01" db="EMBL/GenBank/DDBJ databases">
        <authorList>
            <person name="Schikora-Tamarit M.A."/>
        </authorList>
    </citation>
    <scope>NUCLEOTIDE SEQUENCE</scope>
    <source>
        <strain evidence="4">CBS6075</strain>
    </source>
</reference>
<dbReference type="Pfam" id="PF00857">
    <property type="entry name" value="Isochorismatase"/>
    <property type="match status" value="1"/>
</dbReference>
<dbReference type="SUPFAM" id="SSF52499">
    <property type="entry name" value="Isochorismatase-like hydrolases"/>
    <property type="match status" value="1"/>
</dbReference>
<dbReference type="PANTHER" id="PTHR43540:SF9">
    <property type="entry name" value="FAMILY HYDROLASE, PUTATIVE (AFU_ORTHOLOGUE AFUA_2G08700)-RELATED"/>
    <property type="match status" value="1"/>
</dbReference>
<dbReference type="GeneID" id="70232835"/>
<proteinExistence type="inferred from homology"/>
<name>A0A9P8PFU7_9ASCO</name>
<dbReference type="InterPro" id="IPR050272">
    <property type="entry name" value="Isochorismatase-like_hydrls"/>
</dbReference>
<dbReference type="OrthoDB" id="3341310at2759"/>
<dbReference type="InterPro" id="IPR036380">
    <property type="entry name" value="Isochorismatase-like_sf"/>
</dbReference>
<dbReference type="Proteomes" id="UP000769157">
    <property type="component" value="Unassembled WGS sequence"/>
</dbReference>
<dbReference type="CDD" id="cd00431">
    <property type="entry name" value="cysteine_hydrolases"/>
    <property type="match status" value="1"/>
</dbReference>
<gene>
    <name evidence="4" type="ORF">OGAPHI_000867</name>
</gene>
<dbReference type="PANTHER" id="PTHR43540">
    <property type="entry name" value="PEROXYUREIDOACRYLATE/UREIDOACRYLATE AMIDOHYDROLASE-RELATED"/>
    <property type="match status" value="1"/>
</dbReference>
<sequence>MASHLLPAQPAPILLSPGRCALIMIDMQRDFISKGGYGDLQCNSETVFDKVASNIEPCKEALWAARRLGMTVIHTREGHNPDLLDLAPSKRLRQRTARPQNHPFVIGERGPMGKLLVRGEFGHEIIDELKPKPTEIVIDKPGKGSFYNTSLYWTLTSLGITHLLLCGVTTECCVATTFREANDRGFDCCVLADCTNGFNEDIVKQTINVSCAYDGLLGSVSFGKDLVILANQNSPGELQPDTWSVHNSPLDGVRYQSFDGHVNKLCKEKGAIYSTDAQFKLIVDDGFQGFDMGSVQFTASNGMVSLLGADCPSFSSVAILSESVAKVRTVFTVIGGYIAVDPYSRDPNEYFQYPVDYRGVIEGGFAYSSFDDLKLHNGRSVDFNFTVVSQLMDFIQVGASSFTMELASQKRCPFPSPEKFSKDERKLAFLKKVFNESLRYIDILIFPVNSTLSGFPISLLPRIVGCPCVILKGNLIIAKRGYDGRLLDICEVLQTQKGFQDSI</sequence>
<dbReference type="InterPro" id="IPR000868">
    <property type="entry name" value="Isochorismatase-like_dom"/>
</dbReference>
<protein>
    <recommendedName>
        <fullName evidence="3">Isochorismatase-like domain-containing protein</fullName>
    </recommendedName>
</protein>
<dbReference type="RefSeq" id="XP_046064524.1">
    <property type="nucleotide sequence ID" value="XM_046209008.1"/>
</dbReference>
<evidence type="ECO:0000313" key="4">
    <source>
        <dbReference type="EMBL" id="KAH3671156.1"/>
    </source>
</evidence>
<comment type="caution">
    <text evidence="4">The sequence shown here is derived from an EMBL/GenBank/DDBJ whole genome shotgun (WGS) entry which is preliminary data.</text>
</comment>
<reference evidence="4" key="1">
    <citation type="journal article" date="2021" name="Open Biol.">
        <title>Shared evolutionary footprints suggest mitochondrial oxidative damage underlies multiple complex I losses in fungi.</title>
        <authorList>
            <person name="Schikora-Tamarit M.A."/>
            <person name="Marcet-Houben M."/>
            <person name="Nosek J."/>
            <person name="Gabaldon T."/>
        </authorList>
    </citation>
    <scope>NUCLEOTIDE SEQUENCE</scope>
    <source>
        <strain evidence="4">CBS6075</strain>
    </source>
</reference>
<keyword evidence="2" id="KW-0378">Hydrolase</keyword>
<evidence type="ECO:0000313" key="5">
    <source>
        <dbReference type="Proteomes" id="UP000769157"/>
    </source>
</evidence>
<keyword evidence="5" id="KW-1185">Reference proteome</keyword>
<feature type="domain" description="Isochorismatase-like" evidence="3">
    <location>
        <begin position="20"/>
        <end position="205"/>
    </location>
</feature>
<evidence type="ECO:0000256" key="2">
    <source>
        <dbReference type="ARBA" id="ARBA00022801"/>
    </source>
</evidence>
<accession>A0A9P8PFU7</accession>
<evidence type="ECO:0000256" key="1">
    <source>
        <dbReference type="ARBA" id="ARBA00006336"/>
    </source>
</evidence>
<dbReference type="GO" id="GO:0016787">
    <property type="term" value="F:hydrolase activity"/>
    <property type="evidence" value="ECO:0007669"/>
    <property type="project" value="UniProtKB-KW"/>
</dbReference>
<evidence type="ECO:0000259" key="3">
    <source>
        <dbReference type="Pfam" id="PF00857"/>
    </source>
</evidence>
<dbReference type="EMBL" id="JAEUBE010000084">
    <property type="protein sequence ID" value="KAH3671156.1"/>
    <property type="molecule type" value="Genomic_DNA"/>
</dbReference>
<dbReference type="AlphaFoldDB" id="A0A9P8PFU7"/>
<organism evidence="4 5">
    <name type="scientific">Ogataea philodendri</name>
    <dbReference type="NCBI Taxonomy" id="1378263"/>
    <lineage>
        <taxon>Eukaryota</taxon>
        <taxon>Fungi</taxon>
        <taxon>Dikarya</taxon>
        <taxon>Ascomycota</taxon>
        <taxon>Saccharomycotina</taxon>
        <taxon>Pichiomycetes</taxon>
        <taxon>Pichiales</taxon>
        <taxon>Pichiaceae</taxon>
        <taxon>Ogataea</taxon>
    </lineage>
</organism>
<dbReference type="Gene3D" id="3.40.50.850">
    <property type="entry name" value="Isochorismatase-like"/>
    <property type="match status" value="1"/>
</dbReference>